<evidence type="ECO:0000256" key="4">
    <source>
        <dbReference type="ARBA" id="ARBA00022963"/>
    </source>
</evidence>
<dbReference type="AlphaFoldDB" id="A0A6P8ZLV7"/>
<keyword evidence="6" id="KW-0325">Glycoprotein</keyword>
<dbReference type="PIRSF" id="PIRSF000862">
    <property type="entry name" value="Steryl_ester_lip"/>
    <property type="match status" value="1"/>
</dbReference>
<evidence type="ECO:0000313" key="11">
    <source>
        <dbReference type="RefSeq" id="XP_034239524.1"/>
    </source>
</evidence>
<evidence type="ECO:0000256" key="5">
    <source>
        <dbReference type="ARBA" id="ARBA00023098"/>
    </source>
</evidence>
<feature type="active site" description="Nucleophile" evidence="8">
    <location>
        <position position="181"/>
    </location>
</feature>
<dbReference type="PANTHER" id="PTHR11005">
    <property type="entry name" value="LYSOSOMAL ACID LIPASE-RELATED"/>
    <property type="match status" value="1"/>
</dbReference>
<dbReference type="SUPFAM" id="SSF53474">
    <property type="entry name" value="alpha/beta-Hydrolases"/>
    <property type="match status" value="1"/>
</dbReference>
<dbReference type="Gene3D" id="3.40.50.1820">
    <property type="entry name" value="alpha/beta hydrolase"/>
    <property type="match status" value="1"/>
</dbReference>
<dbReference type="OrthoDB" id="9974421at2759"/>
<dbReference type="GO" id="GO:0016042">
    <property type="term" value="P:lipid catabolic process"/>
    <property type="evidence" value="ECO:0007669"/>
    <property type="project" value="UniProtKB-KW"/>
</dbReference>
<proteinExistence type="inferred from homology"/>
<evidence type="ECO:0000256" key="6">
    <source>
        <dbReference type="ARBA" id="ARBA00023180"/>
    </source>
</evidence>
<evidence type="ECO:0000256" key="3">
    <source>
        <dbReference type="ARBA" id="ARBA00022801"/>
    </source>
</evidence>
<keyword evidence="5" id="KW-0443">Lipid metabolism</keyword>
<feature type="domain" description="Partial AB-hydrolase lipase" evidence="9">
    <location>
        <begin position="49"/>
        <end position="106"/>
    </location>
</feature>
<keyword evidence="2" id="KW-0732">Signal</keyword>
<evidence type="ECO:0000256" key="2">
    <source>
        <dbReference type="ARBA" id="ARBA00022729"/>
    </source>
</evidence>
<dbReference type="InterPro" id="IPR006693">
    <property type="entry name" value="AB_hydrolase_lipase"/>
</dbReference>
<dbReference type="GeneID" id="117644295"/>
<protein>
    <recommendedName>
        <fullName evidence="7">Lipase</fullName>
    </recommendedName>
</protein>
<dbReference type="InterPro" id="IPR029058">
    <property type="entry name" value="AB_hydrolase_fold"/>
</dbReference>
<name>A0A6P8ZLV7_THRPL</name>
<evidence type="ECO:0000259" key="9">
    <source>
        <dbReference type="Pfam" id="PF04083"/>
    </source>
</evidence>
<dbReference type="InParanoid" id="A0A6P8ZLV7"/>
<dbReference type="KEGG" id="tpal:117644295"/>
<dbReference type="InterPro" id="IPR025483">
    <property type="entry name" value="Lipase_euk"/>
</dbReference>
<gene>
    <name evidence="11" type="primary">LOC117644295</name>
</gene>
<feature type="active site" description="Charge relay system" evidence="8">
    <location>
        <position position="389"/>
    </location>
</feature>
<sequence length="414" mass="46746">MAQTLQGHGPGVTWLSTARYVSDESADRDILSARLRREKEEGALTQVRLAEKFGYVGEAYTVRTPDGYILTIHRISKAAHQNNDQLHRTPVLFGHALGGNSEEYVAYNHSTSYALVDAGFDVWLGNYRGSFYGRKHVKLNPKMPEFWDFSWHENAVIDEPTIIDYVLHFTGRPKLFLIGHSMGATAQAVLLASRPEYAKKKVLGAVLMSPQTYVENPGRYNIFQLVVGTLYSSIPVLKESIKSYVVNGPMPLYGNCVVTFCFPNNRTEYANYCRFMIDAVFGKSHKPMTDAQAQTLFAHFPQGASIRQFMHYAQAMASHGEFRHYDYGPVKNRQLYGSAQPPSYNFSAIVTPTYVICGKTDYSPGIQDCLKFVNATPAVKRHLEVPYNHADFLVSDDVDEYLNKPIIDIFMKYI</sequence>
<comment type="similarity">
    <text evidence="1 7">Belongs to the AB hydrolase superfamily. Lipase family.</text>
</comment>
<dbReference type="FunFam" id="3.40.50.1820:FF:000057">
    <property type="entry name" value="Lipase"/>
    <property type="match status" value="1"/>
</dbReference>
<feature type="active site" description="Charge relay system" evidence="8">
    <location>
        <position position="361"/>
    </location>
</feature>
<keyword evidence="10" id="KW-1185">Reference proteome</keyword>
<dbReference type="GO" id="GO:0016788">
    <property type="term" value="F:hydrolase activity, acting on ester bonds"/>
    <property type="evidence" value="ECO:0007669"/>
    <property type="project" value="InterPro"/>
</dbReference>
<dbReference type="RefSeq" id="XP_034239524.1">
    <property type="nucleotide sequence ID" value="XM_034383633.1"/>
</dbReference>
<evidence type="ECO:0000256" key="8">
    <source>
        <dbReference type="PIRSR" id="PIRSR000862-1"/>
    </source>
</evidence>
<reference evidence="11" key="1">
    <citation type="submission" date="2025-08" db="UniProtKB">
        <authorList>
            <consortium name="RefSeq"/>
        </authorList>
    </citation>
    <scope>IDENTIFICATION</scope>
    <source>
        <tissue evidence="11">Total insect</tissue>
    </source>
</reference>
<accession>A0A6P8ZLV7</accession>
<dbReference type="Pfam" id="PF04083">
    <property type="entry name" value="Abhydro_lipase"/>
    <property type="match status" value="1"/>
</dbReference>
<keyword evidence="3 7" id="KW-0378">Hydrolase</keyword>
<evidence type="ECO:0000256" key="7">
    <source>
        <dbReference type="PIRNR" id="PIRNR000862"/>
    </source>
</evidence>
<keyword evidence="4 7" id="KW-0442">Lipid degradation</keyword>
<evidence type="ECO:0000313" key="10">
    <source>
        <dbReference type="Proteomes" id="UP000515158"/>
    </source>
</evidence>
<evidence type="ECO:0000256" key="1">
    <source>
        <dbReference type="ARBA" id="ARBA00010701"/>
    </source>
</evidence>
<dbReference type="Proteomes" id="UP000515158">
    <property type="component" value="Unplaced"/>
</dbReference>
<organism evidence="11">
    <name type="scientific">Thrips palmi</name>
    <name type="common">Melon thrips</name>
    <dbReference type="NCBI Taxonomy" id="161013"/>
    <lineage>
        <taxon>Eukaryota</taxon>
        <taxon>Metazoa</taxon>
        <taxon>Ecdysozoa</taxon>
        <taxon>Arthropoda</taxon>
        <taxon>Hexapoda</taxon>
        <taxon>Insecta</taxon>
        <taxon>Pterygota</taxon>
        <taxon>Neoptera</taxon>
        <taxon>Paraneoptera</taxon>
        <taxon>Thysanoptera</taxon>
        <taxon>Terebrantia</taxon>
        <taxon>Thripoidea</taxon>
        <taxon>Thripidae</taxon>
        <taxon>Thrips</taxon>
    </lineage>
</organism>